<dbReference type="Gene3D" id="3.40.190.290">
    <property type="match status" value="1"/>
</dbReference>
<evidence type="ECO:0000256" key="2">
    <source>
        <dbReference type="ARBA" id="ARBA00023015"/>
    </source>
</evidence>
<dbReference type="PROSITE" id="PS50931">
    <property type="entry name" value="HTH_LYSR"/>
    <property type="match status" value="1"/>
</dbReference>
<dbReference type="InterPro" id="IPR036390">
    <property type="entry name" value="WH_DNA-bd_sf"/>
</dbReference>
<organism evidence="6 7">
    <name type="scientific">Rhizobium lusitanum</name>
    <dbReference type="NCBI Taxonomy" id="293958"/>
    <lineage>
        <taxon>Bacteria</taxon>
        <taxon>Pseudomonadati</taxon>
        <taxon>Pseudomonadota</taxon>
        <taxon>Alphaproteobacteria</taxon>
        <taxon>Hyphomicrobiales</taxon>
        <taxon>Rhizobiaceae</taxon>
        <taxon>Rhizobium/Agrobacterium group</taxon>
        <taxon>Rhizobium</taxon>
    </lineage>
</organism>
<evidence type="ECO:0000313" key="7">
    <source>
        <dbReference type="Proteomes" id="UP000483035"/>
    </source>
</evidence>
<dbReference type="InterPro" id="IPR005119">
    <property type="entry name" value="LysR_subst-bd"/>
</dbReference>
<evidence type="ECO:0000256" key="1">
    <source>
        <dbReference type="ARBA" id="ARBA00009437"/>
    </source>
</evidence>
<dbReference type="GO" id="GO:0000976">
    <property type="term" value="F:transcription cis-regulatory region binding"/>
    <property type="evidence" value="ECO:0007669"/>
    <property type="project" value="TreeGrafter"/>
</dbReference>
<name>A0A6L9UED5_9HYPH</name>
<dbReference type="Proteomes" id="UP000483035">
    <property type="component" value="Unassembled WGS sequence"/>
</dbReference>
<dbReference type="GO" id="GO:0003700">
    <property type="term" value="F:DNA-binding transcription factor activity"/>
    <property type="evidence" value="ECO:0007669"/>
    <property type="project" value="InterPro"/>
</dbReference>
<feature type="domain" description="HTH lysR-type" evidence="5">
    <location>
        <begin position="11"/>
        <end position="68"/>
    </location>
</feature>
<proteinExistence type="inferred from homology"/>
<reference evidence="6 7" key="1">
    <citation type="submission" date="2019-12" db="EMBL/GenBank/DDBJ databases">
        <title>Rhizobium genotypes associated with high levels of biological nitrogen fixation by grain legumes in a temperate-maritime cropping system.</title>
        <authorList>
            <person name="Maluk M."/>
            <person name="Francesc Ferrando Molina F."/>
            <person name="Lopez Del Egido L."/>
            <person name="Lafos M."/>
            <person name="Langarica-Fuentes A."/>
            <person name="Gebre Yohannes G."/>
            <person name="Young M.W."/>
            <person name="Martin P."/>
            <person name="Gantlett R."/>
            <person name="Kenicer G."/>
            <person name="Hawes C."/>
            <person name="Begg G.S."/>
            <person name="Quilliam R.S."/>
            <person name="Squire G.R."/>
            <person name="Poole P.S."/>
            <person name="Young P.W."/>
            <person name="Iannetta P.M."/>
            <person name="James E.K."/>
        </authorList>
    </citation>
    <scope>NUCLEOTIDE SEQUENCE [LARGE SCALE GENOMIC DNA]</scope>
    <source>
        <strain evidence="6 7">JHI1118</strain>
    </source>
</reference>
<dbReference type="AlphaFoldDB" id="A0A6L9UED5"/>
<gene>
    <name evidence="6" type="ORF">GR212_31125</name>
</gene>
<dbReference type="PANTHER" id="PTHR30126">
    <property type="entry name" value="HTH-TYPE TRANSCRIPTIONAL REGULATOR"/>
    <property type="match status" value="1"/>
</dbReference>
<dbReference type="InterPro" id="IPR000847">
    <property type="entry name" value="LysR_HTH_N"/>
</dbReference>
<accession>A0A6L9UED5</accession>
<dbReference type="Pfam" id="PF03466">
    <property type="entry name" value="LysR_substrate"/>
    <property type="match status" value="1"/>
</dbReference>
<keyword evidence="3" id="KW-0238">DNA-binding</keyword>
<sequence>MRFDIPPLDRVDIRLLKVFKAVTECGGFAAAEETLNLSRSTISIHISDLETRFGIKLCTRGPAGFSLTQEGVVVYEATLRLFTELNSFRTTVAGAKGTLMGELSVWQMDNIATDPLNPVILAFQRFRSRPNSVEIAVNVVPSNDVERAVYDGRCNLGITGSRSDLTDLLYEQLHTESISMFCGRAHPLFEAARFDLTDEQLADVDFIRRGFVTQKQEMVETDWNSSVSSMHTEATLQLILTGLHIGYLPDHYAAAWEERGLLRKINPERFHVDWPVFLVTRKGDRQSVLLNTLRKDVLDASAALKQSV</sequence>
<dbReference type="PANTHER" id="PTHR30126:SF98">
    <property type="entry name" value="HTH-TYPE TRANSCRIPTIONAL ACTIVATOR BAUR"/>
    <property type="match status" value="1"/>
</dbReference>
<comment type="similarity">
    <text evidence="1">Belongs to the LysR transcriptional regulatory family.</text>
</comment>
<comment type="caution">
    <text evidence="6">The sequence shown here is derived from an EMBL/GenBank/DDBJ whole genome shotgun (WGS) entry which is preliminary data.</text>
</comment>
<dbReference type="EMBL" id="WUEY01000024">
    <property type="protein sequence ID" value="NEI74014.1"/>
    <property type="molecule type" value="Genomic_DNA"/>
</dbReference>
<evidence type="ECO:0000313" key="6">
    <source>
        <dbReference type="EMBL" id="NEI74014.1"/>
    </source>
</evidence>
<dbReference type="SUPFAM" id="SSF46785">
    <property type="entry name" value="Winged helix' DNA-binding domain"/>
    <property type="match status" value="1"/>
</dbReference>
<dbReference type="RefSeq" id="WP_163992861.1">
    <property type="nucleotide sequence ID" value="NZ_WUEY01000024.1"/>
</dbReference>
<evidence type="ECO:0000259" key="5">
    <source>
        <dbReference type="PROSITE" id="PS50931"/>
    </source>
</evidence>
<dbReference type="InterPro" id="IPR036388">
    <property type="entry name" value="WH-like_DNA-bd_sf"/>
</dbReference>
<evidence type="ECO:0000256" key="4">
    <source>
        <dbReference type="ARBA" id="ARBA00023163"/>
    </source>
</evidence>
<dbReference type="Pfam" id="PF00126">
    <property type="entry name" value="HTH_1"/>
    <property type="match status" value="1"/>
</dbReference>
<protein>
    <submittedName>
        <fullName evidence="6">LysR family transcriptional regulator</fullName>
    </submittedName>
</protein>
<dbReference type="CDD" id="cd05466">
    <property type="entry name" value="PBP2_LTTR_substrate"/>
    <property type="match status" value="1"/>
</dbReference>
<keyword evidence="4" id="KW-0804">Transcription</keyword>
<dbReference type="SUPFAM" id="SSF53850">
    <property type="entry name" value="Periplasmic binding protein-like II"/>
    <property type="match status" value="1"/>
</dbReference>
<evidence type="ECO:0000256" key="3">
    <source>
        <dbReference type="ARBA" id="ARBA00023125"/>
    </source>
</evidence>
<dbReference type="Gene3D" id="1.10.10.10">
    <property type="entry name" value="Winged helix-like DNA-binding domain superfamily/Winged helix DNA-binding domain"/>
    <property type="match status" value="1"/>
</dbReference>
<keyword evidence="2" id="KW-0805">Transcription regulation</keyword>